<keyword evidence="2" id="KW-1185">Reference proteome</keyword>
<dbReference type="Proteomes" id="UP000001422">
    <property type="component" value="Chromosome"/>
</dbReference>
<dbReference type="RefSeq" id="WP_011127969.1">
    <property type="nucleotide sequence ID" value="NC_005070.1"/>
</dbReference>
<dbReference type="KEGG" id="syw:SYNW1104"/>
<evidence type="ECO:0000313" key="2">
    <source>
        <dbReference type="Proteomes" id="UP000001422"/>
    </source>
</evidence>
<dbReference type="AlphaFoldDB" id="Q7U782"/>
<dbReference type="HOGENOM" id="CLU_089611_0_0_3"/>
<dbReference type="EMBL" id="BX569692">
    <property type="protein sequence ID" value="CAE07619.1"/>
    <property type="molecule type" value="Genomic_DNA"/>
</dbReference>
<dbReference type="SUPFAM" id="SSF51197">
    <property type="entry name" value="Clavaminate synthase-like"/>
    <property type="match status" value="1"/>
</dbReference>
<reference evidence="1 2" key="1">
    <citation type="journal article" date="2003" name="Nature">
        <title>The genome of a motile marine Synechococcus.</title>
        <authorList>
            <person name="Palenik B."/>
            <person name="Brahamsha B."/>
            <person name="Larimer F."/>
            <person name="Land M."/>
            <person name="Hauser L."/>
            <person name="Chain P."/>
            <person name="Lamerdin J."/>
            <person name="Regala W."/>
            <person name="Allen E.A."/>
            <person name="McCarren J."/>
            <person name="Paulsen I."/>
            <person name="Dufresne A."/>
            <person name="Partensky F."/>
            <person name="Webb E."/>
            <person name="Waterbury J."/>
        </authorList>
    </citation>
    <scope>NUCLEOTIDE SEQUENCE [LARGE SCALE GENOMIC DNA]</scope>
    <source>
        <strain evidence="1 2">WH8102</strain>
    </source>
</reference>
<proteinExistence type="predicted"/>
<accession>Q7U782</accession>
<organism evidence="1 2">
    <name type="scientific">Parasynechococcus marenigrum (strain WH8102)</name>
    <dbReference type="NCBI Taxonomy" id="84588"/>
    <lineage>
        <taxon>Bacteria</taxon>
        <taxon>Bacillati</taxon>
        <taxon>Cyanobacteriota</taxon>
        <taxon>Cyanophyceae</taxon>
        <taxon>Synechococcales</taxon>
        <taxon>Prochlorococcaceae</taxon>
        <taxon>Parasynechococcus</taxon>
        <taxon>Parasynechococcus marenigrum</taxon>
    </lineage>
</organism>
<evidence type="ECO:0008006" key="3">
    <source>
        <dbReference type="Google" id="ProtNLM"/>
    </source>
</evidence>
<sequence>MKSTILEYDSTRYNFRKWACELLGVNDLEAIHSLNKVKTCNISPTANQLAKSFSSIQEIYKSFVLDVIDNEIGGITNYQSPPSFRFYYSGLGSTVFHRDRDFGVEQGRINVWVPLTNVWGNNSLWIEGKEGAEDHQPITMQFGQILLFDGVNISHGSKINTTSSTRVSFDFRFLPGGGPAFPVSY</sequence>
<evidence type="ECO:0000313" key="1">
    <source>
        <dbReference type="EMBL" id="CAE07619.1"/>
    </source>
</evidence>
<protein>
    <recommendedName>
        <fullName evidence="3">Streptomycin biosynthesis enzyme StrG</fullName>
    </recommendedName>
</protein>
<gene>
    <name evidence="1" type="ordered locus">SYNW1104</name>
</gene>
<name>Q7U782_PARMW</name>
<dbReference type="eggNOG" id="COG5285">
    <property type="taxonomic scope" value="Bacteria"/>
</dbReference>
<dbReference type="Gene3D" id="2.60.120.620">
    <property type="entry name" value="q2cbj1_9rhob like domain"/>
    <property type="match status" value="1"/>
</dbReference>